<feature type="compositionally biased region" description="Basic residues" evidence="1">
    <location>
        <begin position="616"/>
        <end position="628"/>
    </location>
</feature>
<feature type="region of interest" description="Disordered" evidence="1">
    <location>
        <begin position="509"/>
        <end position="642"/>
    </location>
</feature>
<accession>A0A0M9FX92</accession>
<feature type="region of interest" description="Disordered" evidence="1">
    <location>
        <begin position="128"/>
        <end position="158"/>
    </location>
</feature>
<feature type="region of interest" description="Disordered" evidence="1">
    <location>
        <begin position="404"/>
        <end position="476"/>
    </location>
</feature>
<organism evidence="2 3">
    <name type="scientific">Leptomonas pyrrhocoris</name>
    <name type="common">Firebug parasite</name>
    <dbReference type="NCBI Taxonomy" id="157538"/>
    <lineage>
        <taxon>Eukaryota</taxon>
        <taxon>Discoba</taxon>
        <taxon>Euglenozoa</taxon>
        <taxon>Kinetoplastea</taxon>
        <taxon>Metakinetoplastina</taxon>
        <taxon>Trypanosomatida</taxon>
        <taxon>Trypanosomatidae</taxon>
        <taxon>Leishmaniinae</taxon>
        <taxon>Leptomonas</taxon>
    </lineage>
</organism>
<dbReference type="OrthoDB" id="273529at2759"/>
<dbReference type="RefSeq" id="XP_015656258.1">
    <property type="nucleotide sequence ID" value="XM_015804965.1"/>
</dbReference>
<dbReference type="EMBL" id="LGTL01000015">
    <property type="protein sequence ID" value="KPA77819.1"/>
    <property type="molecule type" value="Genomic_DNA"/>
</dbReference>
<keyword evidence="3" id="KW-1185">Reference proteome</keyword>
<name>A0A0M9FX92_LEPPY</name>
<sequence length="642" mass="69438">MPARHPALRGHVGHGAAVVVVGALRVTRLLLRERRTLSSSEIVEVSLHAQELSRDAHGSSSLELNLLEDPTAGLASGPAEELSPTELETRVRVLVSSYAPSIYRLLYTPFIDVVGVLVREKLVPEGEDAKRTTTMTTSTSTTTASPTPSTSPASSGASASSFGGGVGVIATAAASPPDLVRSATVSTSYRPVRPEEMMSRWFTDGAATLKHPHETAEAMGKRRWTHFCRALEAYWAEMEAVMPLTRVVRHHHLREDLYVPLLRQLAMELADPTKRTAAVTTLPGFILSLANGRAPRSLGLPERDVDRIRLVSSLFMGVAQEAGDTDLAYLALQLLRANNMETPFAAQKQLTNVFAAASRIETDWQMRGASLLVGCYRKWLEYFREVQLDNKASLEQLAAVEASVGKTGDTAQEAETPNGEEKQVAPSSSSAAAVKRMKSKAGGNHPGSAKPQGTGTTRGEEVKAEKEESAEQYRYFTSRRQDDITRITALEENIEAAVRGRAAELQGLRVRRRKHRSGGQEKVAPVDSTDTVRTNTPLHGDEDPPRSSQETTEAVEEYTGEDAEDAHGSAEKSGASSSAKEKGADARRPLTTASPHRRRQLDATEERRGGTATSVKRSRKSAGAKKGTKAFEAAADESILSF</sequence>
<dbReference type="Proteomes" id="UP000037923">
    <property type="component" value="Unassembled WGS sequence"/>
</dbReference>
<evidence type="ECO:0000256" key="1">
    <source>
        <dbReference type="SAM" id="MobiDB-lite"/>
    </source>
</evidence>
<protein>
    <submittedName>
        <fullName evidence="2">Uncharacterized protein</fullName>
    </submittedName>
</protein>
<proteinExistence type="predicted"/>
<feature type="compositionally biased region" description="Low complexity" evidence="1">
    <location>
        <begin position="132"/>
        <end position="158"/>
    </location>
</feature>
<evidence type="ECO:0000313" key="3">
    <source>
        <dbReference type="Proteomes" id="UP000037923"/>
    </source>
</evidence>
<dbReference type="VEuPathDB" id="TriTrypDB:LpyrH10_15_0460"/>
<feature type="compositionally biased region" description="Basic and acidic residues" evidence="1">
    <location>
        <begin position="600"/>
        <end position="609"/>
    </location>
</feature>
<gene>
    <name evidence="2" type="ORF">ABB37_06636</name>
</gene>
<dbReference type="AlphaFoldDB" id="A0A0M9FX92"/>
<feature type="compositionally biased region" description="Acidic residues" evidence="1">
    <location>
        <begin position="553"/>
        <end position="564"/>
    </location>
</feature>
<reference evidence="2 3" key="1">
    <citation type="submission" date="2015-07" db="EMBL/GenBank/DDBJ databases">
        <title>High-quality genome of monoxenous trypanosomatid Leptomonas pyrrhocoris.</title>
        <authorList>
            <person name="Flegontov P."/>
            <person name="Butenko A."/>
            <person name="Firsov S."/>
            <person name="Vlcek C."/>
            <person name="Logacheva M.D."/>
            <person name="Field M."/>
            <person name="Filatov D."/>
            <person name="Flegontova O."/>
            <person name="Gerasimov E."/>
            <person name="Jackson A.P."/>
            <person name="Kelly S."/>
            <person name="Opperdoes F."/>
            <person name="O'Reilly A."/>
            <person name="Votypka J."/>
            <person name="Yurchenko V."/>
            <person name="Lukes J."/>
        </authorList>
    </citation>
    <scope>NUCLEOTIDE SEQUENCE [LARGE SCALE GENOMIC DNA]</scope>
    <source>
        <strain evidence="2">H10</strain>
    </source>
</reference>
<feature type="compositionally biased region" description="Basic and acidic residues" evidence="1">
    <location>
        <begin position="458"/>
        <end position="471"/>
    </location>
</feature>
<dbReference type="OMA" id="EIMARWF"/>
<feature type="compositionally biased region" description="Basic and acidic residues" evidence="1">
    <location>
        <begin position="579"/>
        <end position="588"/>
    </location>
</feature>
<comment type="caution">
    <text evidence="2">The sequence shown here is derived from an EMBL/GenBank/DDBJ whole genome shotgun (WGS) entry which is preliminary data.</text>
</comment>
<evidence type="ECO:0000313" key="2">
    <source>
        <dbReference type="EMBL" id="KPA77819.1"/>
    </source>
</evidence>
<feature type="compositionally biased region" description="Polar residues" evidence="1">
    <location>
        <begin position="528"/>
        <end position="537"/>
    </location>
</feature>
<dbReference type="GeneID" id="26906922"/>